<sequence>MKIDSQGLLSTQAELSLLDGIQKMIENYLSLLTDNFKRDSFGLIQQKDLIKELGISLATLHEWESLGLNRYCPPIEGTRKVYYRKIDVMKFLTYSNNTERKNYDESYKDN</sequence>
<dbReference type="OrthoDB" id="2236616at2"/>
<comment type="caution">
    <text evidence="1">The sequence shown here is derived from an EMBL/GenBank/DDBJ whole genome shotgun (WGS) entry which is preliminary data.</text>
</comment>
<proteinExistence type="predicted"/>
<organism evidence="1 2">
    <name type="scientific">Streptococcus himalayensis</name>
    <dbReference type="NCBI Taxonomy" id="1888195"/>
    <lineage>
        <taxon>Bacteria</taxon>
        <taxon>Bacillati</taxon>
        <taxon>Bacillota</taxon>
        <taxon>Bacilli</taxon>
        <taxon>Lactobacillales</taxon>
        <taxon>Streptococcaceae</taxon>
        <taxon>Streptococcus</taxon>
    </lineage>
</organism>
<dbReference type="Proteomes" id="UP000660801">
    <property type="component" value="Unassembled WGS sequence"/>
</dbReference>
<dbReference type="SUPFAM" id="SSF46955">
    <property type="entry name" value="Putative DNA-binding domain"/>
    <property type="match status" value="1"/>
</dbReference>
<gene>
    <name evidence="1" type="ORF">GCM10011510_03000</name>
</gene>
<evidence type="ECO:0000313" key="1">
    <source>
        <dbReference type="EMBL" id="GGE25315.1"/>
    </source>
</evidence>
<protein>
    <recommendedName>
        <fullName evidence="3">Phage protein</fullName>
    </recommendedName>
</protein>
<dbReference type="AlphaFoldDB" id="A0A917A3X0"/>
<dbReference type="EMBL" id="BMJN01000003">
    <property type="protein sequence ID" value="GGE25315.1"/>
    <property type="molecule type" value="Genomic_DNA"/>
</dbReference>
<reference evidence="1" key="1">
    <citation type="journal article" date="2014" name="Int. J. Syst. Evol. Microbiol.">
        <title>Complete genome sequence of Corynebacterium casei LMG S-19264T (=DSM 44701T), isolated from a smear-ripened cheese.</title>
        <authorList>
            <consortium name="US DOE Joint Genome Institute (JGI-PGF)"/>
            <person name="Walter F."/>
            <person name="Albersmeier A."/>
            <person name="Kalinowski J."/>
            <person name="Ruckert C."/>
        </authorList>
    </citation>
    <scope>NUCLEOTIDE SEQUENCE</scope>
    <source>
        <strain evidence="1">CGMCC 1.15533</strain>
    </source>
</reference>
<evidence type="ECO:0000313" key="2">
    <source>
        <dbReference type="Proteomes" id="UP000660801"/>
    </source>
</evidence>
<keyword evidence="2" id="KW-1185">Reference proteome</keyword>
<evidence type="ECO:0008006" key="3">
    <source>
        <dbReference type="Google" id="ProtNLM"/>
    </source>
</evidence>
<name>A0A917A3X0_9STRE</name>
<accession>A0A917A3X0</accession>
<dbReference type="RefSeq" id="WP_083201756.1">
    <property type="nucleotide sequence ID" value="NZ_BMJN01000003.1"/>
</dbReference>
<reference evidence="1" key="2">
    <citation type="submission" date="2020-09" db="EMBL/GenBank/DDBJ databases">
        <authorList>
            <person name="Sun Q."/>
            <person name="Zhou Y."/>
        </authorList>
    </citation>
    <scope>NUCLEOTIDE SEQUENCE</scope>
    <source>
        <strain evidence="1">CGMCC 1.15533</strain>
    </source>
</reference>
<dbReference type="InterPro" id="IPR009061">
    <property type="entry name" value="DNA-bd_dom_put_sf"/>
</dbReference>